<evidence type="ECO:0000256" key="1">
    <source>
        <dbReference type="SAM" id="MobiDB-lite"/>
    </source>
</evidence>
<dbReference type="RefSeq" id="WP_334575781.1">
    <property type="nucleotide sequence ID" value="NZ_JBEZVE010000024.1"/>
</dbReference>
<reference evidence="2 3" key="1">
    <citation type="submission" date="2024-06" db="EMBL/GenBank/DDBJ databases">
        <title>The Natural Products Discovery Center: Release of the First 8490 Sequenced Strains for Exploring Actinobacteria Biosynthetic Diversity.</title>
        <authorList>
            <person name="Kalkreuter E."/>
            <person name="Kautsar S.A."/>
            <person name="Yang D."/>
            <person name="Bader C.D."/>
            <person name="Teijaro C.N."/>
            <person name="Fluegel L."/>
            <person name="Davis C.M."/>
            <person name="Simpson J.R."/>
            <person name="Lauterbach L."/>
            <person name="Steele A.D."/>
            <person name="Gui C."/>
            <person name="Meng S."/>
            <person name="Li G."/>
            <person name="Viehrig K."/>
            <person name="Ye F."/>
            <person name="Su P."/>
            <person name="Kiefer A.F."/>
            <person name="Nichols A."/>
            <person name="Cepeda A.J."/>
            <person name="Yan W."/>
            <person name="Fan B."/>
            <person name="Jiang Y."/>
            <person name="Adhikari A."/>
            <person name="Zheng C.-J."/>
            <person name="Schuster L."/>
            <person name="Cowan T.M."/>
            <person name="Smanski M.J."/>
            <person name="Chevrette M.G."/>
            <person name="De Carvalho L.P.S."/>
            <person name="Shen B."/>
        </authorList>
    </citation>
    <scope>NUCLEOTIDE SEQUENCE [LARGE SCALE GENOMIC DNA]</scope>
    <source>
        <strain evidence="2 3">NPDC033843</strain>
    </source>
</reference>
<proteinExistence type="predicted"/>
<dbReference type="Proteomes" id="UP001550739">
    <property type="component" value="Unassembled WGS sequence"/>
</dbReference>
<dbReference type="EMBL" id="JBEZVE010000024">
    <property type="protein sequence ID" value="MEU3785937.1"/>
    <property type="molecule type" value="Genomic_DNA"/>
</dbReference>
<accession>A0ABV2ZTN7</accession>
<sequence length="70" mass="7829">MAAPAGEHPWEKIGIGHSPERHGSVPDRIITQRCFRADERRPGCASEFTALLKTDIEQLRLTSHRLNPLG</sequence>
<evidence type="ECO:0000313" key="2">
    <source>
        <dbReference type="EMBL" id="MEU3785937.1"/>
    </source>
</evidence>
<evidence type="ECO:0000313" key="3">
    <source>
        <dbReference type="Proteomes" id="UP001550739"/>
    </source>
</evidence>
<gene>
    <name evidence="2" type="ORF">AB0E89_36260</name>
</gene>
<organism evidence="2 3">
    <name type="scientific">Streptomyces sp. 900129855</name>
    <dbReference type="NCBI Taxonomy" id="3155129"/>
    <lineage>
        <taxon>Bacteria</taxon>
        <taxon>Bacillati</taxon>
        <taxon>Actinomycetota</taxon>
        <taxon>Actinomycetes</taxon>
        <taxon>Kitasatosporales</taxon>
        <taxon>Streptomycetaceae</taxon>
        <taxon>Streptomyces</taxon>
    </lineage>
</organism>
<name>A0ABV2ZTN7_9ACTN</name>
<protein>
    <submittedName>
        <fullName evidence="2">Uncharacterized protein</fullName>
    </submittedName>
</protein>
<keyword evidence="3" id="KW-1185">Reference proteome</keyword>
<feature type="region of interest" description="Disordered" evidence="1">
    <location>
        <begin position="1"/>
        <end position="26"/>
    </location>
</feature>
<comment type="caution">
    <text evidence="2">The sequence shown here is derived from an EMBL/GenBank/DDBJ whole genome shotgun (WGS) entry which is preliminary data.</text>
</comment>